<gene>
    <name evidence="1" type="ORF">MENTE1834_LOCUS8264</name>
</gene>
<comment type="caution">
    <text evidence="1">The sequence shown here is derived from an EMBL/GenBank/DDBJ whole genome shotgun (WGS) entry which is preliminary data.</text>
</comment>
<keyword evidence="2" id="KW-1185">Reference proteome</keyword>
<sequence length="400" mass="46494">MYPPLNNLINGKIITNGRTNNNNLISTKYFLCLISLTFIFCVYFLIQMWPNNNYDNYKILFNKKLINSNLPFERKVLKECIENDNNRNDTKWPTLCCGEEMAYSFIIQTNDKLTKTMVSGERFDCKHLQLIDKYKLTDKYKIKQEIPLKRPGSKGFTFVTASDIPYYNPMKKLLYNLKKQFGCSQKIIGYDLGGVSEDKNKMEELNAVCGLEWRKFNWSIMPADLRFPRVYAWKFYILAEIYTEYDTFTWMDSAIVLDDGNSLNTIFDGMENSTISKVVFPGSADPSHSVQFATNIRMYTFIPLVSNLIKIENKWDERMIASGFNIMHKSEYTRQLLKWALLCAATKQCINPEGSKLGCPKASSIPSCHRFDQSLYALLTINGEYQRYVLDNGRQFIIHI</sequence>
<evidence type="ECO:0000313" key="1">
    <source>
        <dbReference type="EMBL" id="CAK5033878.1"/>
    </source>
</evidence>
<proteinExistence type="predicted"/>
<dbReference type="Proteomes" id="UP001497535">
    <property type="component" value="Unassembled WGS sequence"/>
</dbReference>
<organism evidence="1 2">
    <name type="scientific">Meloidogyne enterolobii</name>
    <name type="common">Root-knot nematode worm</name>
    <name type="synonym">Meloidogyne mayaguensis</name>
    <dbReference type="NCBI Taxonomy" id="390850"/>
    <lineage>
        <taxon>Eukaryota</taxon>
        <taxon>Metazoa</taxon>
        <taxon>Ecdysozoa</taxon>
        <taxon>Nematoda</taxon>
        <taxon>Chromadorea</taxon>
        <taxon>Rhabditida</taxon>
        <taxon>Tylenchina</taxon>
        <taxon>Tylenchomorpha</taxon>
        <taxon>Tylenchoidea</taxon>
        <taxon>Meloidogynidae</taxon>
        <taxon>Meloidogyninae</taxon>
        <taxon>Meloidogyne</taxon>
    </lineage>
</organism>
<name>A0ACB0Y6Z4_MELEN</name>
<dbReference type="EMBL" id="CAVMJV010000007">
    <property type="protein sequence ID" value="CAK5033878.1"/>
    <property type="molecule type" value="Genomic_DNA"/>
</dbReference>
<reference evidence="1" key="1">
    <citation type="submission" date="2023-11" db="EMBL/GenBank/DDBJ databases">
        <authorList>
            <person name="Poullet M."/>
        </authorList>
    </citation>
    <scope>NUCLEOTIDE SEQUENCE</scope>
    <source>
        <strain evidence="1">E1834</strain>
    </source>
</reference>
<accession>A0ACB0Y6Z4</accession>
<evidence type="ECO:0000313" key="2">
    <source>
        <dbReference type="Proteomes" id="UP001497535"/>
    </source>
</evidence>
<protein>
    <submittedName>
        <fullName evidence="1">Uncharacterized protein</fullName>
    </submittedName>
</protein>